<keyword evidence="6" id="KW-0378">Hydrolase</keyword>
<dbReference type="Proteomes" id="UP000002457">
    <property type="component" value="Chromosome"/>
</dbReference>
<evidence type="ECO:0000259" key="5">
    <source>
        <dbReference type="Pfam" id="PF05048"/>
    </source>
</evidence>
<dbReference type="KEGG" id="mpl:Mpal_1037"/>
<dbReference type="InterPro" id="IPR000073">
    <property type="entry name" value="AB_hydrolase_1"/>
</dbReference>
<dbReference type="GeneID" id="25394127"/>
<sequence precursor="true">MNDMFLSGPSMGLLILVFCLLVVPAAGQGDGPLMITAPGQYILDHDPVGGGQQGIVISSSDVLLDGGGYQVVGTSSQGSVGVVVKGAQQNVTIRNLSVRSWGTGIRFQSISSGRINGVTAVNCTENGFLLDGCSGISIDSCQALQNGLPGIAINESTKCRLTETQTLQNGDVGMYLLNATGTIIDRCTASENRLNGIFLEQSDKTTINNCQAAWNQYPGIAISGGMQNMITTNLLYGNQIAAVYLEETGRTLVLNNAAGGSPAGLSIVNCTDRVIAGGNRWLTDEQTLVTEARNVSPVPALGPSPNHLHALVALDRASGASVRTGHRVDVGDGRRIALQTSGIGGPVVVMEAGTGDSALSWAQVQQEVGEFTTAVSVDRAGLGWSDPRTGPANATADVSDLHLALHNAGLPPPYLLIGQGRGATIMRLFTHRYPAEVAGLVLVEPEVENEFSSNADYSMVRHQQITDLVLALEKRVGAVDSGYLARNPGLVTVSPHLSLQDQQTDRALIVSHPAFTLAQIDEWKGTDRFFTTVRSELNGMHLGVPVRILLSTDPALQTEGSGSVPEGYRTFRNLQRGLVGNSADGQVMTIQNTTRSLQLDRPDAVTDAIRQLVG</sequence>
<dbReference type="InterPro" id="IPR022441">
    <property type="entry name" value="Para_beta_helix_rpt-2"/>
</dbReference>
<name>B8GGY0_METPE</name>
<dbReference type="Pfam" id="PF00561">
    <property type="entry name" value="Abhydrolase_1"/>
    <property type="match status" value="1"/>
</dbReference>
<keyword evidence="3" id="KW-0833">Ubl conjugation pathway</keyword>
<dbReference type="PANTHER" id="PTHR22990:SF15">
    <property type="entry name" value="F-BOX ONLY PROTEIN 10"/>
    <property type="match status" value="1"/>
</dbReference>
<evidence type="ECO:0000256" key="3">
    <source>
        <dbReference type="ARBA" id="ARBA00022786"/>
    </source>
</evidence>
<keyword evidence="7" id="KW-1185">Reference proteome</keyword>
<dbReference type="SMART" id="SM00710">
    <property type="entry name" value="PbH1"/>
    <property type="match status" value="6"/>
</dbReference>
<dbReference type="GO" id="GO:0016746">
    <property type="term" value="F:acyltransferase activity"/>
    <property type="evidence" value="ECO:0007669"/>
    <property type="project" value="UniProtKB-KW"/>
</dbReference>
<dbReference type="InterPro" id="IPR011050">
    <property type="entry name" value="Pectin_lyase_fold/virulence"/>
</dbReference>
<dbReference type="GO" id="GO:0016787">
    <property type="term" value="F:hydrolase activity"/>
    <property type="evidence" value="ECO:0007669"/>
    <property type="project" value="UniProtKB-KW"/>
</dbReference>
<evidence type="ECO:0000256" key="2">
    <source>
        <dbReference type="ARBA" id="ARBA00022737"/>
    </source>
</evidence>
<dbReference type="SUPFAM" id="SSF51126">
    <property type="entry name" value="Pectin lyase-like"/>
    <property type="match status" value="1"/>
</dbReference>
<dbReference type="EMBL" id="CP001338">
    <property type="protein sequence ID" value="ACL16385.1"/>
    <property type="molecule type" value="Genomic_DNA"/>
</dbReference>
<dbReference type="STRING" id="521011.Mpal_1037"/>
<dbReference type="PANTHER" id="PTHR22990">
    <property type="entry name" value="F-BOX ONLY PROTEIN"/>
    <property type="match status" value="1"/>
</dbReference>
<feature type="domain" description="Periplasmic copper-binding protein NosD beta helix" evidence="5">
    <location>
        <begin position="79"/>
        <end position="247"/>
    </location>
</feature>
<evidence type="ECO:0000313" key="7">
    <source>
        <dbReference type="Proteomes" id="UP000002457"/>
    </source>
</evidence>
<feature type="domain" description="AB hydrolase-1" evidence="4">
    <location>
        <begin position="346"/>
        <end position="529"/>
    </location>
</feature>
<dbReference type="Gene3D" id="2.160.20.10">
    <property type="entry name" value="Single-stranded right-handed beta-helix, Pectin lyase-like"/>
    <property type="match status" value="1"/>
</dbReference>
<dbReference type="AlphaFoldDB" id="B8GGY0"/>
<dbReference type="HOGENOM" id="CLU_444564_0_0_2"/>
<dbReference type="eggNOG" id="arCOG01648">
    <property type="taxonomic scope" value="Archaea"/>
</dbReference>
<proteinExistence type="predicted"/>
<reference evidence="6 7" key="1">
    <citation type="journal article" date="2015" name="Genome Announc.">
        <title>Complete Genome Sequence of Methanosphaerula palustris E1-9CT, a Hydrogenotrophic Methanogen Isolated from a Minerotrophic Fen Peatland.</title>
        <authorList>
            <person name="Cadillo-Quiroz H."/>
            <person name="Browne P."/>
            <person name="Kyrpides N."/>
            <person name="Woyke T."/>
            <person name="Goodwin L."/>
            <person name="Detter C."/>
            <person name="Yavitt J.B."/>
            <person name="Zinder S.H."/>
        </authorList>
    </citation>
    <scope>NUCLEOTIDE SEQUENCE [LARGE SCALE GENOMIC DNA]</scope>
    <source>
        <strain evidence="7">ATCC BAA-1556 / DSM 19958 / E1-9c</strain>
    </source>
</reference>
<keyword evidence="2" id="KW-0677">Repeat</keyword>
<dbReference type="Gene3D" id="3.40.50.1820">
    <property type="entry name" value="alpha/beta hydrolase"/>
    <property type="match status" value="1"/>
</dbReference>
<evidence type="ECO:0000259" key="4">
    <source>
        <dbReference type="Pfam" id="PF00561"/>
    </source>
</evidence>
<evidence type="ECO:0000256" key="1">
    <source>
        <dbReference type="ARBA" id="ARBA00004906"/>
    </source>
</evidence>
<dbReference type="InterPro" id="IPR007742">
    <property type="entry name" value="NosD_dom"/>
</dbReference>
<comment type="pathway">
    <text evidence="1">Protein modification; protein ubiquitination.</text>
</comment>
<dbReference type="InterPro" id="IPR051550">
    <property type="entry name" value="SCF-Subunits/Alg-Epimerases"/>
</dbReference>
<dbReference type="eggNOG" id="arCOG02497">
    <property type="taxonomic scope" value="Archaea"/>
</dbReference>
<organism evidence="6 7">
    <name type="scientific">Methanosphaerula palustris (strain ATCC BAA-1556 / DSM 19958 / E1-9c)</name>
    <dbReference type="NCBI Taxonomy" id="521011"/>
    <lineage>
        <taxon>Archaea</taxon>
        <taxon>Methanobacteriati</taxon>
        <taxon>Methanobacteriota</taxon>
        <taxon>Stenosarchaea group</taxon>
        <taxon>Methanomicrobia</taxon>
        <taxon>Methanomicrobiales</taxon>
        <taxon>Methanoregulaceae</taxon>
        <taxon>Methanosphaerula</taxon>
    </lineage>
</organism>
<dbReference type="InterPro" id="IPR012334">
    <property type="entry name" value="Pectin_lyas_fold"/>
</dbReference>
<accession>B8GGY0</accession>
<gene>
    <name evidence="6" type="ordered locus">Mpal_1037</name>
</gene>
<dbReference type="RefSeq" id="WP_012617704.1">
    <property type="nucleotide sequence ID" value="NC_011832.1"/>
</dbReference>
<dbReference type="NCBIfam" id="TIGR03804">
    <property type="entry name" value="para_beta_helix"/>
    <property type="match status" value="1"/>
</dbReference>
<dbReference type="Pfam" id="PF05048">
    <property type="entry name" value="NosD"/>
    <property type="match status" value="1"/>
</dbReference>
<keyword evidence="6" id="KW-0012">Acyltransferase</keyword>
<evidence type="ECO:0000313" key="6">
    <source>
        <dbReference type="EMBL" id="ACL16385.1"/>
    </source>
</evidence>
<protein>
    <submittedName>
        <fullName evidence="6">Hydrolase or acyltransferase (Alpha/beta hydrolase superfamily)-like protein</fullName>
    </submittedName>
</protein>
<dbReference type="InterPro" id="IPR006626">
    <property type="entry name" value="PbH1"/>
</dbReference>
<keyword evidence="6" id="KW-0808">Transferase</keyword>
<dbReference type="InterPro" id="IPR029058">
    <property type="entry name" value="AB_hydrolase_fold"/>
</dbReference>
<dbReference type="SUPFAM" id="SSF53474">
    <property type="entry name" value="alpha/beta-Hydrolases"/>
    <property type="match status" value="1"/>
</dbReference>